<accession>U6LDT5</accession>
<organism evidence="2 3">
    <name type="scientific">Eimeria brunetti</name>
    <dbReference type="NCBI Taxonomy" id="51314"/>
    <lineage>
        <taxon>Eukaryota</taxon>
        <taxon>Sar</taxon>
        <taxon>Alveolata</taxon>
        <taxon>Apicomplexa</taxon>
        <taxon>Conoidasida</taxon>
        <taxon>Coccidia</taxon>
        <taxon>Eucoccidiorida</taxon>
        <taxon>Eimeriorina</taxon>
        <taxon>Eimeriidae</taxon>
        <taxon>Eimeria</taxon>
    </lineage>
</organism>
<proteinExistence type="predicted"/>
<dbReference type="GO" id="GO:0003713">
    <property type="term" value="F:transcription coactivator activity"/>
    <property type="evidence" value="ECO:0007669"/>
    <property type="project" value="TreeGrafter"/>
</dbReference>
<name>U6LDT5_9EIME</name>
<gene>
    <name evidence="2" type="ORF">EBH_0029570</name>
</gene>
<evidence type="ECO:0000256" key="1">
    <source>
        <dbReference type="SAM" id="MobiDB-lite"/>
    </source>
</evidence>
<dbReference type="PANTHER" id="PTHR46007">
    <property type="entry name" value="MEDIATOR OF RNA POLYMERASE II TRANSCRIPTION SUBUNIT 12"/>
    <property type="match status" value="1"/>
</dbReference>
<feature type="region of interest" description="Disordered" evidence="1">
    <location>
        <begin position="3291"/>
        <end position="3335"/>
    </location>
</feature>
<reference evidence="2" key="1">
    <citation type="submission" date="2013-10" db="EMBL/GenBank/DDBJ databases">
        <title>Genomic analysis of the causative agents of coccidiosis in chickens.</title>
        <authorList>
            <person name="Reid A.J."/>
            <person name="Blake D."/>
            <person name="Billington K."/>
            <person name="Browne H."/>
            <person name="Dunn M."/>
            <person name="Hung S."/>
            <person name="Kawahara F."/>
            <person name="Miranda-Saavedra D."/>
            <person name="Mourier T."/>
            <person name="Nagra H."/>
            <person name="Otto T.D."/>
            <person name="Rawlings N."/>
            <person name="Sanchez A."/>
            <person name="Sanders M."/>
            <person name="Subramaniam C."/>
            <person name="Tay Y."/>
            <person name="Dear P."/>
            <person name="Doerig C."/>
            <person name="Gruber A."/>
            <person name="Parkinson J."/>
            <person name="Shirley M."/>
            <person name="Wan K.L."/>
            <person name="Berriman M."/>
            <person name="Tomley F."/>
            <person name="Pain A."/>
        </authorList>
    </citation>
    <scope>NUCLEOTIDE SEQUENCE [LARGE SCALE GENOMIC DNA]</scope>
    <source>
        <strain evidence="2">Houghton</strain>
    </source>
</reference>
<evidence type="ECO:0000313" key="2">
    <source>
        <dbReference type="EMBL" id="CDJ46724.1"/>
    </source>
</evidence>
<evidence type="ECO:0000313" key="3">
    <source>
        <dbReference type="Proteomes" id="UP000030750"/>
    </source>
</evidence>
<dbReference type="Proteomes" id="UP000030750">
    <property type="component" value="Unassembled WGS sequence"/>
</dbReference>
<dbReference type="GO" id="GO:0045944">
    <property type="term" value="P:positive regulation of transcription by RNA polymerase II"/>
    <property type="evidence" value="ECO:0007669"/>
    <property type="project" value="TreeGrafter"/>
</dbReference>
<reference evidence="2" key="2">
    <citation type="submission" date="2013-10" db="EMBL/GenBank/DDBJ databases">
        <authorList>
            <person name="Aslett M."/>
        </authorList>
    </citation>
    <scope>NUCLEOTIDE SEQUENCE [LARGE SCALE GENOMIC DNA]</scope>
    <source>
        <strain evidence="2">Houghton</strain>
    </source>
</reference>
<dbReference type="PANTHER" id="PTHR46007:SF11">
    <property type="entry name" value="MEDIATOR OF RNA POLYMERASE II TRANSCRIPTION SUBUNIT 12"/>
    <property type="match status" value="1"/>
</dbReference>
<feature type="region of interest" description="Disordered" evidence="1">
    <location>
        <begin position="2525"/>
        <end position="2555"/>
    </location>
</feature>
<sequence>MESGPVAPLAAAVQELCLLAAVPAPSDSRKDLAKQELLRRIELLLQEQQLQQQERHQRREQWNSQVQWDNQRHWPTHKRHVDQQQEKRQQDQQQQEQQEWMWRCEGDAAAQTGVLERLEESLLLLCCQQPPPALQRQLLRLLLLLVHSTEDCGIGHRVAARLLAAAGEKLHLSPSVSAPLSAAALPPTAAAGAAAATGTTSVLSPLPPLQLCGELFKACPQALSPLLPLLVAVGSKLLQAPATPEAATAPAAAATAAAVAKALRTAVAATGACGEALAGKLFSLALACLRCSTSSRSSSSSRRNSSRMSTKVVGSCTFYAAEAARESLLLVQQVVWAFPRGVSTAHGEALFTAVLAAAAPEPVLAATAVETDDMFEQAQENVPHAAAALAALLSAKAIAGMQQQQQVKEQQQVKQQAQALLDALDEPADFRTPSSSAADFASLSLEQCMTAAAATAAAAAASTQSLFSEVRSVEGAFTLLRRQWLLLHVGAAPDSKKGSVGFAAAARYIPVLLPQEQDSFLLHIKAKKQGLLRQTVAAAMPLLCRFLLRCLPPVSLASTSLKSLFTLLAQLTTAESCCSCSKRGGAIKGLQEQCVGVCSCCCACSENLPPPACCLSLETLHSQALVSHAAQQLLPLLQPQQQLGLVDCLSRAIAAAATGATAPQEPTEAGGSAGCSSRGGSFAHPLLLRAALNILEATIVAAGEAGVVAFPPSLHAAFVSILTVKNPLHQVQQQQQQLLRCAFWPAVQRQAAACIWRIRCLSDCPLALHSLKLELMQAGTKAAEAALKSSTQGKPLDVSQFAGLWGACLGFAACIAKVSPTELQQPATAAATGAASAVTGATATATALAYTKEESGFSNITALLDLLASGGAEARACFFLLAEALLQLPAAASGAFAAAATAAEIPVENEGTQQAALMSPIVCRFLRSIRGALSLNDSRSTINRLLHLAAAASGAAGGPAATQHSYDAAARAAADTEPGEVAEGPAAGTATAEAPNAEVTYLLLELTCAFKALAALMRQQPGAAATTIRDVDTDCNFVALTIKVSSLICCCCCSSNSREPSLHSITVHGGRSSEAQQQQQQHHQQQVCCRCICRGSTASVATAHAGLEAAVLQALSVLPHTQIHCSNQQQQKLLLQMALAAVTIPAKGAHTFPAAAVACCINPVAVAPAAALRAAPMEQLQQQQILVQQLLLQQQQQGTADSALFLGCGTEMNSLGGPTLWEAQWRCAADLTMAAFNALRLPALVAVAAPSEAGAGAAEIGWRADYPPHVLSVLQGALLLRRLFCSCTVCSPAAEAALQQTAFEACCSWGRQLPPVVSLDASAVRPIHRSGKLEDGEARAACGSAEGRHRPSGSLKASRPQQLLQRFGLPRLKKKTICAGPTAVAAKACFAAEHGSSGTAPERSQGNALQMSIVAAVLSGVFRTRPAPLWPPTQQQQQVSSSAVDTLWCCCEKALATAPPLERLLSADVAGGLYCFLRSAHSPHQQQPHQGAATTTGLQTVNKHLAAYLEMPFNTSETRGDGIPLVMTPSRLCSVSLLASRLLPLLQHPGFSAAEADGNRKRCQDLLQLALAAASSIEATEEAAATSGEHGTTPTTNYSAAAASISPSCTFLCVIRFLGVALPAVASDSAVAYRITTDSRATAGATAKSPADLTFPKDQQQLQQQQQSVLQEQLFRTLQFLFLLRSCQSHIHCAELLAADAARHVLECLLQHAAAAGAVGPDALLSATEDFISHAAREASYLLSTSVKCAADSSNSTSSSGIVLQVVAAAPAVRCLTALMWIQSSASAARTAAVAAEGKDSTLAAAALSLRTLLPAVVAATELAIASPSLVVRREAARSLLFMSRPLKETTWGPTIAAAGAGAPPEVATAAAEPVTGDPQLALFLLEALNSECDLLQQQLLLQVLRQQVRIWGPGNLIQWISLLTALCCRCTPASCPSAHGLSALRPSSSSTRDGSTVTVLLQRAQQLLPQTPKMLLSPLAAARPLPALTGFVWRPLPGVSEPAAARNRDESCHAEPNNSSNDSGCIRAKVEPVVCLAAAECLELLLTLPEVQQERHWSVHAAGKYQEKHGEVLGATTAGPLVINCLPLLFRAACELLLQGIRQQQQQQQQPHKNGRASDRGGSLARWGLQILLLLLQKLGGTCLDSRDPQGLPAQQLQKYEVDVSSAVSGLLRCYSASSTQQSEMPEKAAAVAAAVADALAAEEGDEARALHEAAFLRLRAAAAGGDAIHNEENQQQRKKQQLYDLQQQELTAKALEVMLKFAEAGCCLSPWRLVGQLLLPLGDVAQSAAALVTAAAVTTPATTPSDWLVHRRLLLACRLVDHVAAAATQTASAAPFTPTGGATTFVEQHEQWVAAIEPCAVPLALHLMAHLLKRHRQQEQVEQQHQRQQQWEENQLLMGLALLCRPLTSGRRGRQAAAASAAFAALAAASRSDSARGIDAAAEARATATEDAAHAEACCSVLMAVADMLLRPLETAAAACESCTAEAYWSNEQADSVCWMLELICSLLLCLCFHVDPQQQQRQQSPQQQQHYHHQPGEDWAEDWGETKSAASSSGAPVPAAVLADASTSEVTLGGSAASACLYPDMFRRACEAARRLAAASAQAAAEGASGLVAQDCSSPAAASLTQQAMRPFDEASEPKTAAVAFAQKVVLADSSAAGESAGRVVYCCIYLLWSFSAALQQNSGVLAEDTAALAFFTAIRDVSKVALWLPVDAAPPAAGPAADDRPSGTLCEAALSLLQRGLSVVAVMPSAAATVSAVSLLLAPLEAPAFPARLCNRAANSVSPLEAMRLLRSLYEAAARAAGAVAVAAETATNTSTPNDGSVVVHATTTSLLGHCASLIESAVSIFTGTTAALGSEPQATAAAAAPAVPSAAAGDSLGVLALAAALVAVDALSLTNGPWNISTLNERGQQQQQPEWYARVRTALRQLSEFAYAVDADSGHAELAAAAAKTADTRATTGTLGSAATAKVGSLTAAGTEPTASGDATGGAADVALVLERGAASTTAGTASQGETGTDAAAGFMLFWPAPSQHAAAQLRGFLLRVARVYNQSPGAAPDSFPSLLAAAAVSCLLPVLSPPPSGCPNGGTRCTFSKNDDSSQISRSQLSTIETRHNHPLKSLEAFLLELSPQTEVAGNGSDFSPLSETLVAALGSVIAGVLTLQAEADAAENENAQEPGRASAAATGAAAGAGTTTPAHSTEAISDAGAAAAEDIEAGVVAPDGAATKASPTTLDSSAPDEKLVAAAGKTAALAPREIPQQCVAVECTAAAPKSAALAAALDSATPEPASLAAASYSAAPESTPSDSPTPNAATAAPALESSGPVPSPESAETAAPVAAAAEELGSTPAFKMGTPVSSGMPRAAYLDAASSLLYLAVSRHPAVSARAIEAAATAAHAGAATDLIRAPASIRSIQQVKAAVARVLQEEIERRQLGEA</sequence>
<feature type="region of interest" description="Disordered" evidence="1">
    <location>
        <begin position="3168"/>
        <end position="3199"/>
    </location>
</feature>
<dbReference type="OrthoDB" id="348008at2759"/>
<dbReference type="GO" id="GO:0016592">
    <property type="term" value="C:mediator complex"/>
    <property type="evidence" value="ECO:0007669"/>
    <property type="project" value="TreeGrafter"/>
</dbReference>
<dbReference type="VEuPathDB" id="ToxoDB:EBH_0029570"/>
<keyword evidence="3" id="KW-1185">Reference proteome</keyword>
<dbReference type="EMBL" id="HG710471">
    <property type="protein sequence ID" value="CDJ46724.1"/>
    <property type="molecule type" value="Genomic_DNA"/>
</dbReference>
<dbReference type="InterPro" id="IPR051647">
    <property type="entry name" value="Mediator_comp_sub12"/>
</dbReference>
<protein>
    <submittedName>
        <fullName evidence="2">Trypsin, putative</fullName>
    </submittedName>
</protein>